<keyword evidence="1" id="KW-1133">Transmembrane helix</keyword>
<dbReference type="AlphaFoldDB" id="A0A0F9PT78"/>
<dbReference type="EMBL" id="LAZR01002603">
    <property type="protein sequence ID" value="KKN27952.1"/>
    <property type="molecule type" value="Genomic_DNA"/>
</dbReference>
<comment type="caution">
    <text evidence="2">The sequence shown here is derived from an EMBL/GenBank/DDBJ whole genome shotgun (WGS) entry which is preliminary data.</text>
</comment>
<sequence>MSKMSERRFCPSDGGHWHEGGFCPEHDSRAGYHLGTLLLWISFIFIVMLLVSGFWAYCTVTDPEYWEEFYFR</sequence>
<evidence type="ECO:0000313" key="2">
    <source>
        <dbReference type="EMBL" id="KKN27952.1"/>
    </source>
</evidence>
<organism evidence="2">
    <name type="scientific">marine sediment metagenome</name>
    <dbReference type="NCBI Taxonomy" id="412755"/>
    <lineage>
        <taxon>unclassified sequences</taxon>
        <taxon>metagenomes</taxon>
        <taxon>ecological metagenomes</taxon>
    </lineage>
</organism>
<feature type="transmembrane region" description="Helical" evidence="1">
    <location>
        <begin position="37"/>
        <end position="57"/>
    </location>
</feature>
<keyword evidence="1" id="KW-0472">Membrane</keyword>
<reference evidence="2" key="1">
    <citation type="journal article" date="2015" name="Nature">
        <title>Complex archaea that bridge the gap between prokaryotes and eukaryotes.</title>
        <authorList>
            <person name="Spang A."/>
            <person name="Saw J.H."/>
            <person name="Jorgensen S.L."/>
            <person name="Zaremba-Niedzwiedzka K."/>
            <person name="Martijn J."/>
            <person name="Lind A.E."/>
            <person name="van Eijk R."/>
            <person name="Schleper C."/>
            <person name="Guy L."/>
            <person name="Ettema T.J."/>
        </authorList>
    </citation>
    <scope>NUCLEOTIDE SEQUENCE</scope>
</reference>
<proteinExistence type="predicted"/>
<name>A0A0F9PT78_9ZZZZ</name>
<gene>
    <name evidence="2" type="ORF">LCGC14_0859420</name>
</gene>
<accession>A0A0F9PT78</accession>
<protein>
    <submittedName>
        <fullName evidence="2">Uncharacterized protein</fullName>
    </submittedName>
</protein>
<evidence type="ECO:0000256" key="1">
    <source>
        <dbReference type="SAM" id="Phobius"/>
    </source>
</evidence>
<keyword evidence="1" id="KW-0812">Transmembrane</keyword>